<dbReference type="Proteomes" id="UP000593758">
    <property type="component" value="Chromosome"/>
</dbReference>
<evidence type="ECO:0000259" key="2">
    <source>
        <dbReference type="Pfam" id="PF14340"/>
    </source>
</evidence>
<dbReference type="InterPro" id="IPR025508">
    <property type="entry name" value="DUF4395"/>
</dbReference>
<feature type="domain" description="DUF4395" evidence="2">
    <location>
        <begin position="9"/>
        <end position="141"/>
    </location>
</feature>
<organism evidence="3 4">
    <name type="scientific">Ruania alkalisoli</name>
    <dbReference type="NCBI Taxonomy" id="2779775"/>
    <lineage>
        <taxon>Bacteria</taxon>
        <taxon>Bacillati</taxon>
        <taxon>Actinomycetota</taxon>
        <taxon>Actinomycetes</taxon>
        <taxon>Micrococcales</taxon>
        <taxon>Ruaniaceae</taxon>
        <taxon>Ruania</taxon>
    </lineage>
</organism>
<dbReference type="EMBL" id="CP063169">
    <property type="protein sequence ID" value="QOR72420.1"/>
    <property type="molecule type" value="Genomic_DNA"/>
</dbReference>
<evidence type="ECO:0000313" key="3">
    <source>
        <dbReference type="EMBL" id="QOR72420.1"/>
    </source>
</evidence>
<keyword evidence="1" id="KW-1133">Transmembrane helix</keyword>
<evidence type="ECO:0000256" key="1">
    <source>
        <dbReference type="SAM" id="Phobius"/>
    </source>
</evidence>
<dbReference type="Pfam" id="PF14340">
    <property type="entry name" value="DUF4395"/>
    <property type="match status" value="1"/>
</dbReference>
<dbReference type="RefSeq" id="WP_193499058.1">
    <property type="nucleotide sequence ID" value="NZ_CP063169.1"/>
</dbReference>
<feature type="transmembrane region" description="Helical" evidence="1">
    <location>
        <begin position="86"/>
        <end position="106"/>
    </location>
</feature>
<sequence length="148" mass="15057">MTGTSGTGIDPRGPRVGAGITSVLLIAVILLSGAAGLVVLAVVVASFALGTAAGVGRTWQGALYRRVIQPRLGPPAELEDPAPPRFAQAVGLLITAAGLVLGLLGVTWAPPVFAGVALVAAFLNAVFGFCLGCEMYVLLRRLRRPTVA</sequence>
<protein>
    <submittedName>
        <fullName evidence="3">DUF4395 domain-containing protein</fullName>
    </submittedName>
</protein>
<proteinExistence type="predicted"/>
<accession>A0A7M1SXX0</accession>
<keyword evidence="4" id="KW-1185">Reference proteome</keyword>
<evidence type="ECO:0000313" key="4">
    <source>
        <dbReference type="Proteomes" id="UP000593758"/>
    </source>
</evidence>
<dbReference type="KEGG" id="halt:IM660_09455"/>
<keyword evidence="1" id="KW-0472">Membrane</keyword>
<reference evidence="3 4" key="1">
    <citation type="submission" date="2020-10" db="EMBL/GenBank/DDBJ databases">
        <title>Haloactinobacterium sp. RN3S43, a bacterium isolated from saline soil.</title>
        <authorList>
            <person name="Sun J.-Q."/>
        </authorList>
    </citation>
    <scope>NUCLEOTIDE SEQUENCE [LARGE SCALE GENOMIC DNA]</scope>
    <source>
        <strain evidence="3 4">RN3S43</strain>
    </source>
</reference>
<gene>
    <name evidence="3" type="ORF">IM660_09455</name>
</gene>
<feature type="transmembrane region" description="Helical" evidence="1">
    <location>
        <begin position="20"/>
        <end position="49"/>
    </location>
</feature>
<dbReference type="AlphaFoldDB" id="A0A7M1SXX0"/>
<name>A0A7M1SXX0_9MICO</name>
<keyword evidence="1" id="KW-0812">Transmembrane</keyword>
<feature type="transmembrane region" description="Helical" evidence="1">
    <location>
        <begin position="112"/>
        <end position="139"/>
    </location>
</feature>